<evidence type="ECO:0000313" key="2">
    <source>
        <dbReference type="EMBL" id="KAK6793740.1"/>
    </source>
</evidence>
<dbReference type="AlphaFoldDB" id="A0AAN8TUQ4"/>
<name>A0AAN8TUQ4_SOLBU</name>
<evidence type="ECO:0000313" key="3">
    <source>
        <dbReference type="Proteomes" id="UP001371456"/>
    </source>
</evidence>
<evidence type="ECO:0000256" key="1">
    <source>
        <dbReference type="SAM" id="MobiDB-lite"/>
    </source>
</evidence>
<accession>A0AAN8TUQ4</accession>
<proteinExistence type="predicted"/>
<keyword evidence="3" id="KW-1185">Reference proteome</keyword>
<feature type="region of interest" description="Disordered" evidence="1">
    <location>
        <begin position="1"/>
        <end position="44"/>
    </location>
</feature>
<protein>
    <submittedName>
        <fullName evidence="2">Uncharacterized protein</fullName>
    </submittedName>
</protein>
<dbReference type="EMBL" id="JBANQN010000003">
    <property type="protein sequence ID" value="KAK6793740.1"/>
    <property type="molecule type" value="Genomic_DNA"/>
</dbReference>
<reference evidence="2 3" key="1">
    <citation type="submission" date="2024-02" db="EMBL/GenBank/DDBJ databases">
        <title>de novo genome assembly of Solanum bulbocastanum strain 11H21.</title>
        <authorList>
            <person name="Hosaka A.J."/>
        </authorList>
    </citation>
    <scope>NUCLEOTIDE SEQUENCE [LARGE SCALE GENOMIC DNA]</scope>
    <source>
        <tissue evidence="2">Young leaves</tissue>
    </source>
</reference>
<sequence length="241" mass="26595">MATEPPESEYRPPDQAQSTRNPSVYKPHVDASTESSANSSKMRRTGAIHVAISERELDWARKIISLEQSGMIRVNSADKHESTYKDLSVNQKSNDSIIQIESSKNLKFLEIASESPNERLQVRASSDVRNGISITGESSPGQGDHYTTNLVDFDGENSGDVRTDKVTGAPADKEKEQLQQMAPCDENSQPKVPQSLAQQQHINICSSFNLQDQVTMLDDELHKEVAIEAINGTQALQTEAK</sequence>
<gene>
    <name evidence="2" type="ORF">RDI58_007193</name>
</gene>
<feature type="region of interest" description="Disordered" evidence="1">
    <location>
        <begin position="131"/>
        <end position="191"/>
    </location>
</feature>
<comment type="caution">
    <text evidence="2">The sequence shown here is derived from an EMBL/GenBank/DDBJ whole genome shotgun (WGS) entry which is preliminary data.</text>
</comment>
<dbReference type="Proteomes" id="UP001371456">
    <property type="component" value="Unassembled WGS sequence"/>
</dbReference>
<feature type="compositionally biased region" description="Polar residues" evidence="1">
    <location>
        <begin position="131"/>
        <end position="150"/>
    </location>
</feature>
<feature type="compositionally biased region" description="Basic and acidic residues" evidence="1">
    <location>
        <begin position="159"/>
        <end position="177"/>
    </location>
</feature>
<organism evidence="2 3">
    <name type="scientific">Solanum bulbocastanum</name>
    <name type="common">Wild potato</name>
    <dbReference type="NCBI Taxonomy" id="147425"/>
    <lineage>
        <taxon>Eukaryota</taxon>
        <taxon>Viridiplantae</taxon>
        <taxon>Streptophyta</taxon>
        <taxon>Embryophyta</taxon>
        <taxon>Tracheophyta</taxon>
        <taxon>Spermatophyta</taxon>
        <taxon>Magnoliopsida</taxon>
        <taxon>eudicotyledons</taxon>
        <taxon>Gunneridae</taxon>
        <taxon>Pentapetalae</taxon>
        <taxon>asterids</taxon>
        <taxon>lamiids</taxon>
        <taxon>Solanales</taxon>
        <taxon>Solanaceae</taxon>
        <taxon>Solanoideae</taxon>
        <taxon>Solaneae</taxon>
        <taxon>Solanum</taxon>
    </lineage>
</organism>